<keyword evidence="2" id="KW-1185">Reference proteome</keyword>
<evidence type="ECO:0000313" key="1">
    <source>
        <dbReference type="EMBL" id="KAK3287349.1"/>
    </source>
</evidence>
<evidence type="ECO:0000313" key="2">
    <source>
        <dbReference type="Proteomes" id="UP001190700"/>
    </source>
</evidence>
<protein>
    <submittedName>
        <fullName evidence="1">Uncharacterized protein</fullName>
    </submittedName>
</protein>
<dbReference type="Proteomes" id="UP001190700">
    <property type="component" value="Unassembled WGS sequence"/>
</dbReference>
<reference evidence="1 2" key="1">
    <citation type="journal article" date="2015" name="Genome Biol. Evol.">
        <title>Comparative Genomics of a Bacterivorous Green Alga Reveals Evolutionary Causalities and Consequences of Phago-Mixotrophic Mode of Nutrition.</title>
        <authorList>
            <person name="Burns J.A."/>
            <person name="Paasch A."/>
            <person name="Narechania A."/>
            <person name="Kim E."/>
        </authorList>
    </citation>
    <scope>NUCLEOTIDE SEQUENCE [LARGE SCALE GENOMIC DNA]</scope>
    <source>
        <strain evidence="1 2">PLY_AMNH</strain>
    </source>
</reference>
<dbReference type="EMBL" id="LGRX02000891">
    <property type="protein sequence ID" value="KAK3287349.1"/>
    <property type="molecule type" value="Genomic_DNA"/>
</dbReference>
<proteinExistence type="predicted"/>
<name>A0AAE0GZT3_9CHLO</name>
<accession>A0AAE0GZT3</accession>
<organism evidence="1 2">
    <name type="scientific">Cymbomonas tetramitiformis</name>
    <dbReference type="NCBI Taxonomy" id="36881"/>
    <lineage>
        <taxon>Eukaryota</taxon>
        <taxon>Viridiplantae</taxon>
        <taxon>Chlorophyta</taxon>
        <taxon>Pyramimonadophyceae</taxon>
        <taxon>Pyramimonadales</taxon>
        <taxon>Pyramimonadaceae</taxon>
        <taxon>Cymbomonas</taxon>
    </lineage>
</organism>
<sequence length="172" mass="19126">MKLDEVYHAKIEHRGQCRDRLDVWRGIWTFGISYTTRLECSPQDDADDEDDADDGPPMELVLTHRLKDSSTSETRWYGSSPPLFSVGALCLGETAFTRVAADVPICTPLNASIETIPLEQSPTRAPHEYCRSWIHCEGYIMLGQTGNAVHGEDNCIRLDLREKSGASCPAGL</sequence>
<gene>
    <name evidence="1" type="ORF">CYMTET_5137</name>
</gene>
<comment type="caution">
    <text evidence="1">The sequence shown here is derived from an EMBL/GenBank/DDBJ whole genome shotgun (WGS) entry which is preliminary data.</text>
</comment>
<dbReference type="AlphaFoldDB" id="A0AAE0GZT3"/>